<organism evidence="10 11">
    <name type="scientific">Thermoactinomyces intermedius</name>
    <dbReference type="NCBI Taxonomy" id="2024"/>
    <lineage>
        <taxon>Bacteria</taxon>
        <taxon>Bacillati</taxon>
        <taxon>Bacillota</taxon>
        <taxon>Bacilli</taxon>
        <taxon>Bacillales</taxon>
        <taxon>Thermoactinomycetaceae</taxon>
        <taxon>Thermoactinomyces</taxon>
    </lineage>
</organism>
<dbReference type="PANTHER" id="PTHR21299">
    <property type="entry name" value="CYTIDYLATE KINASE/PANTOATE-BETA-ALANINE LIGASE"/>
    <property type="match status" value="1"/>
</dbReference>
<keyword evidence="3 8" id="KW-0547">Nucleotide-binding</keyword>
<dbReference type="EC" id="2.7.4.25" evidence="8"/>
<proteinExistence type="inferred from homology"/>
<evidence type="ECO:0000256" key="8">
    <source>
        <dbReference type="HAMAP-Rule" id="MF_00238"/>
    </source>
</evidence>
<protein>
    <recommendedName>
        <fullName evidence="8">Cytidylate kinase</fullName>
        <shortName evidence="8">CK</shortName>
        <ecNumber evidence="8">2.7.4.25</ecNumber>
    </recommendedName>
    <alternativeName>
        <fullName evidence="8">Cytidine monophosphate kinase</fullName>
        <shortName evidence="8">CMP kinase</shortName>
    </alternativeName>
</protein>
<dbReference type="CDD" id="cd02020">
    <property type="entry name" value="CMPK"/>
    <property type="match status" value="1"/>
</dbReference>
<comment type="subcellular location">
    <subcellularLocation>
        <location evidence="8">Cytoplasm</location>
    </subcellularLocation>
</comment>
<dbReference type="EMBL" id="JAECVW010000004">
    <property type="protein sequence ID" value="MBH8595353.1"/>
    <property type="molecule type" value="Genomic_DNA"/>
</dbReference>
<keyword evidence="4 8" id="KW-0418">Kinase</keyword>
<name>A0A8I1AG28_THEIN</name>
<comment type="caution">
    <text evidence="10">The sequence shown here is derived from an EMBL/GenBank/DDBJ whole genome shotgun (WGS) entry which is preliminary data.</text>
</comment>
<evidence type="ECO:0000313" key="11">
    <source>
        <dbReference type="Proteomes" id="UP000633619"/>
    </source>
</evidence>
<reference evidence="10 11" key="1">
    <citation type="submission" date="2020-12" db="EMBL/GenBank/DDBJ databases">
        <title>WGS of Thermoactinomyces spp.</title>
        <authorList>
            <person name="Cheng K."/>
        </authorList>
    </citation>
    <scope>NUCLEOTIDE SEQUENCE [LARGE SCALE GENOMIC DNA]</scope>
    <source>
        <strain evidence="11">CICC 10671\DSM 43846</strain>
    </source>
</reference>
<evidence type="ECO:0000256" key="6">
    <source>
        <dbReference type="ARBA" id="ARBA00047615"/>
    </source>
</evidence>
<dbReference type="AlphaFoldDB" id="A0A8I1AG28"/>
<keyword evidence="2 8" id="KW-0808">Transferase</keyword>
<evidence type="ECO:0000256" key="2">
    <source>
        <dbReference type="ARBA" id="ARBA00022679"/>
    </source>
</evidence>
<dbReference type="GO" id="GO:0036431">
    <property type="term" value="F:dCMP kinase activity"/>
    <property type="evidence" value="ECO:0007669"/>
    <property type="project" value="InterPro"/>
</dbReference>
<dbReference type="Gene3D" id="3.40.50.300">
    <property type="entry name" value="P-loop containing nucleotide triphosphate hydrolases"/>
    <property type="match status" value="1"/>
</dbReference>
<keyword evidence="5 8" id="KW-0067">ATP-binding</keyword>
<keyword evidence="8" id="KW-0963">Cytoplasm</keyword>
<dbReference type="NCBIfam" id="TIGR00017">
    <property type="entry name" value="cmk"/>
    <property type="match status" value="1"/>
</dbReference>
<dbReference type="Pfam" id="PF02224">
    <property type="entry name" value="Cytidylate_kin"/>
    <property type="match status" value="1"/>
</dbReference>
<dbReference type="InterPro" id="IPR027417">
    <property type="entry name" value="P-loop_NTPase"/>
</dbReference>
<dbReference type="InterPro" id="IPR011994">
    <property type="entry name" value="Cytidylate_kinase_dom"/>
</dbReference>
<feature type="binding site" evidence="8">
    <location>
        <begin position="10"/>
        <end position="18"/>
    </location>
    <ligand>
        <name>ATP</name>
        <dbReference type="ChEBI" id="CHEBI:30616"/>
    </ligand>
</feature>
<evidence type="ECO:0000256" key="3">
    <source>
        <dbReference type="ARBA" id="ARBA00022741"/>
    </source>
</evidence>
<dbReference type="RefSeq" id="WP_181732048.1">
    <property type="nucleotide sequence ID" value="NZ_JACEIR010000005.1"/>
</dbReference>
<evidence type="ECO:0000256" key="1">
    <source>
        <dbReference type="ARBA" id="ARBA00009427"/>
    </source>
</evidence>
<sequence>MSRISVAIDGPAGAGKSTVARRVAKRLGITYVDTGAMYRAIAWKALQNKIDPENEEAITQLAESVQIDLHPDGIRVDGRLLKDELRTSEVSQLASNIAKMPGVRRILVNIQQRIAEGRSVVMDGRDIGSHVLPHADVKVFLTASIEERAMRRYREMKAKGIDVDFEQLKAELAKRDENDRTREIAPLKKAEDAVLVDTTGCPVPEVVEKILQLCRNKINDEE</sequence>
<comment type="catalytic activity">
    <reaction evidence="6 8">
        <text>dCMP + ATP = dCDP + ADP</text>
        <dbReference type="Rhea" id="RHEA:25094"/>
        <dbReference type="ChEBI" id="CHEBI:30616"/>
        <dbReference type="ChEBI" id="CHEBI:57566"/>
        <dbReference type="ChEBI" id="CHEBI:58593"/>
        <dbReference type="ChEBI" id="CHEBI:456216"/>
        <dbReference type="EC" id="2.7.4.25"/>
    </reaction>
</comment>
<evidence type="ECO:0000256" key="4">
    <source>
        <dbReference type="ARBA" id="ARBA00022777"/>
    </source>
</evidence>
<dbReference type="SUPFAM" id="SSF52540">
    <property type="entry name" value="P-loop containing nucleoside triphosphate hydrolases"/>
    <property type="match status" value="1"/>
</dbReference>
<dbReference type="Proteomes" id="UP000633619">
    <property type="component" value="Unassembled WGS sequence"/>
</dbReference>
<accession>A0A8I1AG28</accession>
<comment type="catalytic activity">
    <reaction evidence="7 8">
        <text>CMP + ATP = CDP + ADP</text>
        <dbReference type="Rhea" id="RHEA:11600"/>
        <dbReference type="ChEBI" id="CHEBI:30616"/>
        <dbReference type="ChEBI" id="CHEBI:58069"/>
        <dbReference type="ChEBI" id="CHEBI:60377"/>
        <dbReference type="ChEBI" id="CHEBI:456216"/>
        <dbReference type="EC" id="2.7.4.25"/>
    </reaction>
</comment>
<evidence type="ECO:0000313" key="10">
    <source>
        <dbReference type="EMBL" id="MBH8595353.1"/>
    </source>
</evidence>
<evidence type="ECO:0000259" key="9">
    <source>
        <dbReference type="Pfam" id="PF02224"/>
    </source>
</evidence>
<gene>
    <name evidence="8" type="primary">cmk</name>
    <name evidence="10" type="ORF">I8U20_08415</name>
</gene>
<evidence type="ECO:0000256" key="5">
    <source>
        <dbReference type="ARBA" id="ARBA00022840"/>
    </source>
</evidence>
<dbReference type="GO" id="GO:0006220">
    <property type="term" value="P:pyrimidine nucleotide metabolic process"/>
    <property type="evidence" value="ECO:0007669"/>
    <property type="project" value="UniProtKB-UniRule"/>
</dbReference>
<dbReference type="GO" id="GO:0015949">
    <property type="term" value="P:nucleobase-containing small molecule interconversion"/>
    <property type="evidence" value="ECO:0007669"/>
    <property type="project" value="TreeGrafter"/>
</dbReference>
<dbReference type="HAMAP" id="MF_00238">
    <property type="entry name" value="Cytidyl_kinase_type1"/>
    <property type="match status" value="1"/>
</dbReference>
<dbReference type="GO" id="GO:0005524">
    <property type="term" value="F:ATP binding"/>
    <property type="evidence" value="ECO:0007669"/>
    <property type="project" value="UniProtKB-UniRule"/>
</dbReference>
<dbReference type="PANTHER" id="PTHR21299:SF2">
    <property type="entry name" value="CYTIDYLATE KINASE"/>
    <property type="match status" value="1"/>
</dbReference>
<dbReference type="InterPro" id="IPR003136">
    <property type="entry name" value="Cytidylate_kin"/>
</dbReference>
<keyword evidence="11" id="KW-1185">Reference proteome</keyword>
<comment type="similarity">
    <text evidence="1 8">Belongs to the cytidylate kinase family. Type 1 subfamily.</text>
</comment>
<feature type="domain" description="Cytidylate kinase" evidence="9">
    <location>
        <begin position="6"/>
        <end position="215"/>
    </location>
</feature>
<evidence type="ECO:0000256" key="7">
    <source>
        <dbReference type="ARBA" id="ARBA00048478"/>
    </source>
</evidence>
<dbReference type="GO" id="GO:0005829">
    <property type="term" value="C:cytosol"/>
    <property type="evidence" value="ECO:0007669"/>
    <property type="project" value="TreeGrafter"/>
</dbReference>